<evidence type="ECO:0000313" key="1">
    <source>
        <dbReference type="EMBL" id="MFB5735237.1"/>
    </source>
</evidence>
<proteinExistence type="predicted"/>
<evidence type="ECO:0000313" key="2">
    <source>
        <dbReference type="Proteomes" id="UP001580391"/>
    </source>
</evidence>
<sequence>MSEETAEKKNKKVNKMSAQELDQALKNAVEKMNGETSKYVQHLKARKEELLAKKK</sequence>
<dbReference type="EMBL" id="JBHILJ010000001">
    <property type="protein sequence ID" value="MFB5735237.1"/>
    <property type="molecule type" value="Genomic_DNA"/>
</dbReference>
<name>A0ABV5BJH2_9LEPT</name>
<reference evidence="1 2" key="1">
    <citation type="submission" date="2024-09" db="EMBL/GenBank/DDBJ databases">
        <title>Taxonomic and Genotyping Characterization of Leptospira Strains isolated from Multiple Sources in Colombia highlights the importance of intermediate species.</title>
        <authorList>
            <person name="Torres Higuera L."/>
            <person name="Rojas Tapias D."/>
            <person name="Jimenez Velasquez S."/>
            <person name="Renjifo Ibanez C."/>
        </authorList>
    </citation>
    <scope>NUCLEOTIDE SEQUENCE [LARGE SCALE GENOMIC DNA]</scope>
    <source>
        <strain evidence="1 2">Lep080</strain>
    </source>
</reference>
<comment type="caution">
    <text evidence="1">The sequence shown here is derived from an EMBL/GenBank/DDBJ whole genome shotgun (WGS) entry which is preliminary data.</text>
</comment>
<keyword evidence="2" id="KW-1185">Reference proteome</keyword>
<organism evidence="1 2">
    <name type="scientific">Leptospira wolffii</name>
    <dbReference type="NCBI Taxonomy" id="409998"/>
    <lineage>
        <taxon>Bacteria</taxon>
        <taxon>Pseudomonadati</taxon>
        <taxon>Spirochaetota</taxon>
        <taxon>Spirochaetia</taxon>
        <taxon>Leptospirales</taxon>
        <taxon>Leptospiraceae</taxon>
        <taxon>Leptospira</taxon>
    </lineage>
</organism>
<gene>
    <name evidence="1" type="ORF">ACE5IX_01860</name>
</gene>
<protein>
    <submittedName>
        <fullName evidence="1">Uncharacterized protein</fullName>
    </submittedName>
</protein>
<dbReference type="Proteomes" id="UP001580391">
    <property type="component" value="Unassembled WGS sequence"/>
</dbReference>
<accession>A0ABV5BJH2</accession>
<dbReference type="RefSeq" id="WP_016546619.1">
    <property type="nucleotide sequence ID" value="NZ_JBHILI010000003.1"/>
</dbReference>